<protein>
    <submittedName>
        <fullName evidence="2">Uncharacterized protein</fullName>
    </submittedName>
</protein>
<comment type="caution">
    <text evidence="2">The sequence shown here is derived from an EMBL/GenBank/DDBJ whole genome shotgun (WGS) entry which is preliminary data.</text>
</comment>
<dbReference type="Proteomes" id="UP000179106">
    <property type="component" value="Unassembled WGS sequence"/>
</dbReference>
<keyword evidence="1" id="KW-1133">Transmembrane helix</keyword>
<feature type="transmembrane region" description="Helical" evidence="1">
    <location>
        <begin position="71"/>
        <end position="92"/>
    </location>
</feature>
<organism evidence="2 3">
    <name type="scientific">Candidatus Ryanbacteria bacterium RIFCSPLOWO2_01_FULL_48_26</name>
    <dbReference type="NCBI Taxonomy" id="1802126"/>
    <lineage>
        <taxon>Bacteria</taxon>
        <taxon>Candidatus Ryaniibacteriota</taxon>
    </lineage>
</organism>
<reference evidence="2 3" key="1">
    <citation type="journal article" date="2016" name="Nat. Commun.">
        <title>Thousands of microbial genomes shed light on interconnected biogeochemical processes in an aquifer system.</title>
        <authorList>
            <person name="Anantharaman K."/>
            <person name="Brown C.T."/>
            <person name="Hug L.A."/>
            <person name="Sharon I."/>
            <person name="Castelle C.J."/>
            <person name="Probst A.J."/>
            <person name="Thomas B.C."/>
            <person name="Singh A."/>
            <person name="Wilkins M.J."/>
            <person name="Karaoz U."/>
            <person name="Brodie E.L."/>
            <person name="Williams K.H."/>
            <person name="Hubbard S.S."/>
            <person name="Banfield J.F."/>
        </authorList>
    </citation>
    <scope>NUCLEOTIDE SEQUENCE [LARGE SCALE GENOMIC DNA]</scope>
</reference>
<evidence type="ECO:0000313" key="2">
    <source>
        <dbReference type="EMBL" id="OGZ54447.1"/>
    </source>
</evidence>
<gene>
    <name evidence="2" type="ORF">A3B25_00720</name>
</gene>
<accession>A0A1G2GW48</accession>
<proteinExistence type="predicted"/>
<name>A0A1G2GW48_9BACT</name>
<evidence type="ECO:0000313" key="3">
    <source>
        <dbReference type="Proteomes" id="UP000179106"/>
    </source>
</evidence>
<keyword evidence="1" id="KW-0472">Membrane</keyword>
<evidence type="ECO:0000256" key="1">
    <source>
        <dbReference type="SAM" id="Phobius"/>
    </source>
</evidence>
<dbReference type="EMBL" id="MHNW01000006">
    <property type="protein sequence ID" value="OGZ54447.1"/>
    <property type="molecule type" value="Genomic_DNA"/>
</dbReference>
<sequence length="313" mass="33731">MDIPQAGNTGSAVPPASPEVRVRTFQSDLLSMKESGSGLPQFQTVKAPRLPVGGVQSSAIPAAVFLKVLPFFVAIVLVMLVFIGYLVYTLFFGGVEQKQSSQVATSTVNGEQEVKPAPFEPVALIHQTAFKKPVDQKIPFVLSGVASSATDLQTYGQKFQAALGRASLTAKFVEVEARGDGGESLGVADVFSAAGTFVIDGQFLAEHFSPDVTIFAYREGKAFWPGYVLTLKSDENWLFLKSEVEKLEVSSKILNFFLNPPESHGEFYGGEIGGQSVRIADFSPGARFVYGWVRGYLVFSTSYAGFVEAVGRL</sequence>
<dbReference type="AlphaFoldDB" id="A0A1G2GW48"/>
<keyword evidence="1" id="KW-0812">Transmembrane</keyword>